<evidence type="ECO:0000313" key="1">
    <source>
        <dbReference type="EMBL" id="KAI8029463.1"/>
    </source>
</evidence>
<reference evidence="1 2" key="1">
    <citation type="journal article" date="2022" name="Plant J.">
        <title>Chromosome-level genome of Camellia lanceoleosa provides a valuable resource for understanding genome evolution and self-incompatibility.</title>
        <authorList>
            <person name="Gong W."/>
            <person name="Xiao S."/>
            <person name="Wang L."/>
            <person name="Liao Z."/>
            <person name="Chang Y."/>
            <person name="Mo W."/>
            <person name="Hu G."/>
            <person name="Li W."/>
            <person name="Zhao G."/>
            <person name="Zhu H."/>
            <person name="Hu X."/>
            <person name="Ji K."/>
            <person name="Xiang X."/>
            <person name="Song Q."/>
            <person name="Yuan D."/>
            <person name="Jin S."/>
            <person name="Zhang L."/>
        </authorList>
    </citation>
    <scope>NUCLEOTIDE SEQUENCE [LARGE SCALE GENOMIC DNA]</scope>
    <source>
        <strain evidence="1">SQ_2022a</strain>
    </source>
</reference>
<protein>
    <submittedName>
        <fullName evidence="1">Protein farnesyltransferase subunit beta</fullName>
    </submittedName>
</protein>
<evidence type="ECO:0000313" key="2">
    <source>
        <dbReference type="Proteomes" id="UP001060215"/>
    </source>
</evidence>
<dbReference type="Proteomes" id="UP001060215">
    <property type="component" value="Chromosome 1"/>
</dbReference>
<comment type="caution">
    <text evidence="1">The sequence shown here is derived from an EMBL/GenBank/DDBJ whole genome shotgun (WGS) entry which is preliminary data.</text>
</comment>
<name>A0ACC0IUU0_9ERIC</name>
<dbReference type="EMBL" id="CM045758">
    <property type="protein sequence ID" value="KAI8029463.1"/>
    <property type="molecule type" value="Genomic_DNA"/>
</dbReference>
<keyword evidence="2" id="KW-1185">Reference proteome</keyword>
<proteinExistence type="predicted"/>
<accession>A0ACC0IUU0</accession>
<sequence length="457" mass="50779">MESSTASRATVTQQEQWMVESKVFETYNLFSSLPPNAQIVMLEVKRDEHIEYLTKGLRQLAPSFVVLDANRPWICYWILHSIALLGESVDDELEENAIEFLSRCQHPDGGYGGGPGQLPHLATTYAAVNSLITLGGQRSLSSINRDKLYSFLLRMKHASGGFRMHDGGEVDVRACYTAISVASILNILNYELVQNVGNYILSCQTYEGGIAGEPGSEAHGGYTFCGLATMILINEVNRLDLSSLIDWVVFRQGVEGGFQGRTNKLVDGCYSFWQGGVSALLQRLQSIVDEQSVLSDAGEEDCSTETETSASSDLCHGEQGLEGNLSHVDETCHFREEGQHNAGDPVNFFNIGLNFIREHAELEPLFHSMALQQYVILCSQVEGGFRDKPGKHKDYYHTCYCLSGLSVCQYSWSKKAGSQPLPRAILGPYSNLLQPIHPLFNVVLEQFYEAHEFFSRT</sequence>
<gene>
    <name evidence="1" type="ORF">LOK49_LG01G03986</name>
</gene>
<organism evidence="1 2">
    <name type="scientific">Camellia lanceoleosa</name>
    <dbReference type="NCBI Taxonomy" id="1840588"/>
    <lineage>
        <taxon>Eukaryota</taxon>
        <taxon>Viridiplantae</taxon>
        <taxon>Streptophyta</taxon>
        <taxon>Embryophyta</taxon>
        <taxon>Tracheophyta</taxon>
        <taxon>Spermatophyta</taxon>
        <taxon>Magnoliopsida</taxon>
        <taxon>eudicotyledons</taxon>
        <taxon>Gunneridae</taxon>
        <taxon>Pentapetalae</taxon>
        <taxon>asterids</taxon>
        <taxon>Ericales</taxon>
        <taxon>Theaceae</taxon>
        <taxon>Camellia</taxon>
    </lineage>
</organism>